<keyword evidence="5" id="KW-0812">Transmembrane</keyword>
<evidence type="ECO:0000256" key="3">
    <source>
        <dbReference type="ARBA" id="ARBA00022982"/>
    </source>
</evidence>
<gene>
    <name evidence="8" type="ORF">Ctob_003825</name>
</gene>
<dbReference type="AlphaFoldDB" id="A0A0M0JEW5"/>
<keyword evidence="4" id="KW-0408">Iron</keyword>
<dbReference type="GO" id="GO:0009055">
    <property type="term" value="F:electron transfer activity"/>
    <property type="evidence" value="ECO:0007669"/>
    <property type="project" value="TreeGrafter"/>
</dbReference>
<dbReference type="Gene3D" id="2.20.28.10">
    <property type="match status" value="1"/>
</dbReference>
<dbReference type="InterPro" id="IPR024934">
    <property type="entry name" value="Rubredoxin-like_dom"/>
</dbReference>
<protein>
    <submittedName>
        <fullName evidence="8">Rubredoxin-like protein</fullName>
    </submittedName>
</protein>
<keyword evidence="9" id="KW-1185">Reference proteome</keyword>
<evidence type="ECO:0000256" key="5">
    <source>
        <dbReference type="SAM" id="Phobius"/>
    </source>
</evidence>
<keyword evidence="5" id="KW-1133">Transmembrane helix</keyword>
<dbReference type="InterPro" id="IPR024935">
    <property type="entry name" value="Rubredoxin_dom"/>
</dbReference>
<organism evidence="8 9">
    <name type="scientific">Chrysochromulina tobinii</name>
    <dbReference type="NCBI Taxonomy" id="1460289"/>
    <lineage>
        <taxon>Eukaryota</taxon>
        <taxon>Haptista</taxon>
        <taxon>Haptophyta</taxon>
        <taxon>Prymnesiophyceae</taxon>
        <taxon>Prymnesiales</taxon>
        <taxon>Chrysochromulinaceae</taxon>
        <taxon>Chrysochromulina</taxon>
    </lineage>
</organism>
<feature type="signal peptide" evidence="6">
    <location>
        <begin position="1"/>
        <end position="16"/>
    </location>
</feature>
<dbReference type="EMBL" id="JWZX01003015">
    <property type="protein sequence ID" value="KOO25136.1"/>
    <property type="molecule type" value="Genomic_DNA"/>
</dbReference>
<keyword evidence="1" id="KW-0813">Transport</keyword>
<accession>A0A0M0JEW5</accession>
<keyword evidence="3" id="KW-0249">Electron transport</keyword>
<dbReference type="PANTHER" id="PTHR47627">
    <property type="entry name" value="RUBREDOXIN"/>
    <property type="match status" value="1"/>
</dbReference>
<comment type="caution">
    <text evidence="8">The sequence shown here is derived from an EMBL/GenBank/DDBJ whole genome shotgun (WGS) entry which is preliminary data.</text>
</comment>
<dbReference type="OrthoDB" id="6379857at2759"/>
<evidence type="ECO:0000313" key="8">
    <source>
        <dbReference type="EMBL" id="KOO25136.1"/>
    </source>
</evidence>
<evidence type="ECO:0000256" key="1">
    <source>
        <dbReference type="ARBA" id="ARBA00022448"/>
    </source>
</evidence>
<reference evidence="9" key="1">
    <citation type="journal article" date="2015" name="PLoS Genet.">
        <title>Genome Sequence and Transcriptome Analyses of Chrysochromulina tobin: Metabolic Tools for Enhanced Algal Fitness in the Prominent Order Prymnesiales (Haptophyceae).</title>
        <authorList>
            <person name="Hovde B.T."/>
            <person name="Deodato C.R."/>
            <person name="Hunsperger H.M."/>
            <person name="Ryken S.A."/>
            <person name="Yost W."/>
            <person name="Jha R.K."/>
            <person name="Patterson J."/>
            <person name="Monnat R.J. Jr."/>
            <person name="Barlow S.B."/>
            <person name="Starkenburg S.R."/>
            <person name="Cattolico R.A."/>
        </authorList>
    </citation>
    <scope>NUCLEOTIDE SEQUENCE</scope>
    <source>
        <strain evidence="9">CCMP291</strain>
    </source>
</reference>
<feature type="transmembrane region" description="Helical" evidence="5">
    <location>
        <begin position="165"/>
        <end position="183"/>
    </location>
</feature>
<feature type="domain" description="Rubredoxin-like" evidence="7">
    <location>
        <begin position="88"/>
        <end position="137"/>
    </location>
</feature>
<dbReference type="PANTHER" id="PTHR47627:SF1">
    <property type="entry name" value="RUBREDOXIN-1-RELATED"/>
    <property type="match status" value="1"/>
</dbReference>
<dbReference type="Pfam" id="PF00301">
    <property type="entry name" value="Rubredoxin"/>
    <property type="match status" value="1"/>
</dbReference>
<evidence type="ECO:0000259" key="7">
    <source>
        <dbReference type="PROSITE" id="PS50903"/>
    </source>
</evidence>
<name>A0A0M0JEW5_9EUKA</name>
<sequence>MRFAALLPLLAGAVSAWQSAVPLARHGTALRRAAVHAKEEEVVFTFGDADDMSDSTATAIMGEERELTEREKEIARLRAAEKFIQKATGNAKCNTCGYKYKWEEGAPGIPKRTPFELVPDSWSCPNCKSPKAFFAAETIEIAGFEDNQKYGFGTNTWTESQKSTAIFGGLAAFFALFISGYALN</sequence>
<proteinExistence type="predicted"/>
<dbReference type="SUPFAM" id="SSF57802">
    <property type="entry name" value="Rubredoxin-like"/>
    <property type="match status" value="1"/>
</dbReference>
<dbReference type="GO" id="GO:0043448">
    <property type="term" value="P:alkane catabolic process"/>
    <property type="evidence" value="ECO:0007669"/>
    <property type="project" value="TreeGrafter"/>
</dbReference>
<dbReference type="PROSITE" id="PS50903">
    <property type="entry name" value="RUBREDOXIN_LIKE"/>
    <property type="match status" value="1"/>
</dbReference>
<dbReference type="Proteomes" id="UP000037460">
    <property type="component" value="Unassembled WGS sequence"/>
</dbReference>
<keyword evidence="5" id="KW-0472">Membrane</keyword>
<evidence type="ECO:0000256" key="4">
    <source>
        <dbReference type="ARBA" id="ARBA00023004"/>
    </source>
</evidence>
<dbReference type="InterPro" id="IPR050526">
    <property type="entry name" value="Rubredoxin_ET"/>
</dbReference>
<dbReference type="CDD" id="cd00730">
    <property type="entry name" value="rubredoxin"/>
    <property type="match status" value="1"/>
</dbReference>
<evidence type="ECO:0000256" key="2">
    <source>
        <dbReference type="ARBA" id="ARBA00022723"/>
    </source>
</evidence>
<keyword evidence="6" id="KW-0732">Signal</keyword>
<dbReference type="GO" id="GO:0005506">
    <property type="term" value="F:iron ion binding"/>
    <property type="evidence" value="ECO:0007669"/>
    <property type="project" value="InterPro"/>
</dbReference>
<evidence type="ECO:0000313" key="9">
    <source>
        <dbReference type="Proteomes" id="UP000037460"/>
    </source>
</evidence>
<evidence type="ECO:0000256" key="6">
    <source>
        <dbReference type="SAM" id="SignalP"/>
    </source>
</evidence>
<keyword evidence="2" id="KW-0479">Metal-binding</keyword>
<feature type="chain" id="PRO_5005601791" evidence="6">
    <location>
        <begin position="17"/>
        <end position="184"/>
    </location>
</feature>